<dbReference type="OrthoDB" id="798926at2"/>
<evidence type="ECO:0000313" key="1">
    <source>
        <dbReference type="EMBL" id="SHF00705.1"/>
    </source>
</evidence>
<keyword evidence="2" id="KW-1185">Reference proteome</keyword>
<proteinExistence type="predicted"/>
<organism evidence="1 2">
    <name type="scientific">Dysgonomonas macrotermitis</name>
    <dbReference type="NCBI Taxonomy" id="1346286"/>
    <lineage>
        <taxon>Bacteria</taxon>
        <taxon>Pseudomonadati</taxon>
        <taxon>Bacteroidota</taxon>
        <taxon>Bacteroidia</taxon>
        <taxon>Bacteroidales</taxon>
        <taxon>Dysgonomonadaceae</taxon>
        <taxon>Dysgonomonas</taxon>
    </lineage>
</organism>
<protein>
    <submittedName>
        <fullName evidence="1">Uncharacterized protein</fullName>
    </submittedName>
</protein>
<dbReference type="Proteomes" id="UP000184480">
    <property type="component" value="Unassembled WGS sequence"/>
</dbReference>
<sequence>MKDVTSIFKKALFSHSDWMINTFHAALFILEKNDINISFWEREENWASVIQGDRIAAYIWQKYPLILFEKNSYLNLPLLLKEYEVINYIEADNLNSSLFKINCKKTGDLLDAYPLNLNSFTLEDLWFRTNAI</sequence>
<dbReference type="AlphaFoldDB" id="A0A1M4Y4T1"/>
<evidence type="ECO:0000313" key="2">
    <source>
        <dbReference type="Proteomes" id="UP000184480"/>
    </source>
</evidence>
<name>A0A1M4Y4T1_9BACT</name>
<accession>A0A1M4Y4T1</accession>
<gene>
    <name evidence="1" type="ORF">SAMN05444362_10372</name>
</gene>
<reference evidence="2" key="1">
    <citation type="submission" date="2016-11" db="EMBL/GenBank/DDBJ databases">
        <authorList>
            <person name="Varghese N."/>
            <person name="Submissions S."/>
        </authorList>
    </citation>
    <scope>NUCLEOTIDE SEQUENCE [LARGE SCALE GENOMIC DNA]</scope>
    <source>
        <strain evidence="2">DSM 27370</strain>
    </source>
</reference>
<dbReference type="STRING" id="1346286.SAMN05444362_10372"/>
<dbReference type="EMBL" id="FQUC01000003">
    <property type="protein sequence ID" value="SHF00705.1"/>
    <property type="molecule type" value="Genomic_DNA"/>
</dbReference>
<dbReference type="RefSeq" id="WP_062177258.1">
    <property type="nucleotide sequence ID" value="NZ_BBXL01000003.1"/>
</dbReference>